<feature type="domain" description="Dihydroxy-acid/6-phosphogluconate dehydratase N-terminal" evidence="6">
    <location>
        <begin position="45"/>
        <end position="360"/>
    </location>
</feature>
<dbReference type="PANTHER" id="PTHR21000:SF5">
    <property type="entry name" value="DIHYDROXY-ACID DEHYDRATASE, MITOCHONDRIAL"/>
    <property type="match status" value="1"/>
</dbReference>
<dbReference type="PANTHER" id="PTHR21000">
    <property type="entry name" value="DIHYDROXY-ACID DEHYDRATASE DAD"/>
    <property type="match status" value="1"/>
</dbReference>
<sequence>MTGLPDYDPVRPGALRSEFTPGSTRWAVRRAQWTALGLAPEDQGRPKIAIVNTSSKLGICFSHLDGIAELVAEAVWEAGGLPFEIRTTAPLDFVTSAGRKARYLMPTRDLIVNDVEAAVEGAVLDGMVCLSSCDKTTPAHLMASARLDLPSIIVPGGFQGGGRYGGCSVDIDTVYESVGAVQAGTMTVGELGELADSAIQGPGVCAGLATANTMHVLAEAMGMTLPGAAPIRANSDRMRALAADAGRRIVEMVAAGLTARKIITGQAIENGVRVAMALGGSVNCVRHLAAVASEADLDLDVVALFERLGEDTAQLAAIRPNGTHQVWDLERVGGVRAVLRTLLPRLHGDALTVSGRTVAELSGDAPEADGTVLRRLDDPVRPEPGLLILRGSLAPDGSVVKVAGAGTARRRFTGPAEVFAGEDAAIAALGTGDIAEGSVIVLRGMGPRGGPGTVFAASFVAALNGAGLGGKVAVVTDGELSGLNHGLVLGQIMPEAADGGPLAGVRSGDTITIDLDDRTVDTVPLRHGEPVTSGRPAEERGWLGQYAALVGPVQQGAVLRRPKPATPPSGH</sequence>
<feature type="domain" description="Dihydroxy-acid/6-phosphogluconate dehydratase C-terminal" evidence="7">
    <location>
        <begin position="372"/>
        <end position="557"/>
    </location>
</feature>
<dbReference type="SUPFAM" id="SSF143975">
    <property type="entry name" value="IlvD/EDD N-terminal domain-like"/>
    <property type="match status" value="1"/>
</dbReference>
<keyword evidence="3" id="KW-0411">Iron-sulfur</keyword>
<dbReference type="InterPro" id="IPR037237">
    <property type="entry name" value="IlvD/EDD_N"/>
</dbReference>
<evidence type="ECO:0000313" key="9">
    <source>
        <dbReference type="Proteomes" id="UP001550348"/>
    </source>
</evidence>
<dbReference type="Pfam" id="PF24877">
    <property type="entry name" value="ILV_EDD_C"/>
    <property type="match status" value="1"/>
</dbReference>
<evidence type="ECO:0000259" key="6">
    <source>
        <dbReference type="Pfam" id="PF00920"/>
    </source>
</evidence>
<gene>
    <name evidence="8" type="primary">ilvD</name>
    <name evidence="8" type="ORF">ABZ071_27430</name>
</gene>
<dbReference type="GO" id="GO:0004160">
    <property type="term" value="F:dihydroxy-acid dehydratase activity"/>
    <property type="evidence" value="ECO:0007669"/>
    <property type="project" value="UniProtKB-EC"/>
</dbReference>
<dbReference type="EC" id="4.2.1.9" evidence="8"/>
<dbReference type="SUPFAM" id="SSF52016">
    <property type="entry name" value="LeuD/IlvD-like"/>
    <property type="match status" value="1"/>
</dbReference>
<keyword evidence="9" id="KW-1185">Reference proteome</keyword>
<dbReference type="RefSeq" id="WP_355667153.1">
    <property type="nucleotide sequence ID" value="NZ_JBEXRX010000115.1"/>
</dbReference>
<evidence type="ECO:0000256" key="4">
    <source>
        <dbReference type="ARBA" id="ARBA00023239"/>
    </source>
</evidence>
<dbReference type="InterPro" id="IPR000581">
    <property type="entry name" value="ILV_EDD_N"/>
</dbReference>
<dbReference type="Proteomes" id="UP001550348">
    <property type="component" value="Unassembled WGS sequence"/>
</dbReference>
<name>A0ABV2VRY9_9ACTN</name>
<keyword evidence="5" id="KW-0100">Branched-chain amino acid biosynthesis</keyword>
<comment type="caution">
    <text evidence="8">The sequence shown here is derived from an EMBL/GenBank/DDBJ whole genome shotgun (WGS) entry which is preliminary data.</text>
</comment>
<evidence type="ECO:0000256" key="5">
    <source>
        <dbReference type="ARBA" id="ARBA00023304"/>
    </source>
</evidence>
<organism evidence="8 9">
    <name type="scientific">Micromonospora fulviviridis</name>
    <dbReference type="NCBI Taxonomy" id="47860"/>
    <lineage>
        <taxon>Bacteria</taxon>
        <taxon>Bacillati</taxon>
        <taxon>Actinomycetota</taxon>
        <taxon>Actinomycetes</taxon>
        <taxon>Micromonosporales</taxon>
        <taxon>Micromonosporaceae</taxon>
        <taxon>Micromonospora</taxon>
    </lineage>
</organism>
<reference evidence="8 9" key="1">
    <citation type="submission" date="2024-06" db="EMBL/GenBank/DDBJ databases">
        <title>The Natural Products Discovery Center: Release of the First 8490 Sequenced Strains for Exploring Actinobacteria Biosynthetic Diversity.</title>
        <authorList>
            <person name="Kalkreuter E."/>
            <person name="Kautsar S.A."/>
            <person name="Yang D."/>
            <person name="Bader C.D."/>
            <person name="Teijaro C.N."/>
            <person name="Fluegel L."/>
            <person name="Davis C.M."/>
            <person name="Simpson J.R."/>
            <person name="Lauterbach L."/>
            <person name="Steele A.D."/>
            <person name="Gui C."/>
            <person name="Meng S."/>
            <person name="Li G."/>
            <person name="Viehrig K."/>
            <person name="Ye F."/>
            <person name="Su P."/>
            <person name="Kiefer A.F."/>
            <person name="Nichols A."/>
            <person name="Cepeda A.J."/>
            <person name="Yan W."/>
            <person name="Fan B."/>
            <person name="Jiang Y."/>
            <person name="Adhikari A."/>
            <person name="Zheng C.-J."/>
            <person name="Schuster L."/>
            <person name="Cowan T.M."/>
            <person name="Smanski M.J."/>
            <person name="Chevrette M.G."/>
            <person name="De Carvalho L.P.S."/>
            <person name="Shen B."/>
        </authorList>
    </citation>
    <scope>NUCLEOTIDE SEQUENCE [LARGE SCALE GENOMIC DNA]</scope>
    <source>
        <strain evidence="8 9">NPDC006286</strain>
    </source>
</reference>
<evidence type="ECO:0000256" key="1">
    <source>
        <dbReference type="ARBA" id="ARBA00006486"/>
    </source>
</evidence>
<evidence type="ECO:0000259" key="7">
    <source>
        <dbReference type="Pfam" id="PF24877"/>
    </source>
</evidence>
<keyword evidence="4 8" id="KW-0456">Lyase</keyword>
<dbReference type="InterPro" id="IPR056740">
    <property type="entry name" value="ILV_EDD_C"/>
</dbReference>
<dbReference type="PROSITE" id="PS00886">
    <property type="entry name" value="ILVD_EDD_1"/>
    <property type="match status" value="1"/>
</dbReference>
<keyword evidence="2" id="KW-0408">Iron</keyword>
<comment type="similarity">
    <text evidence="1">Belongs to the IlvD/Edd family.</text>
</comment>
<evidence type="ECO:0000256" key="3">
    <source>
        <dbReference type="ARBA" id="ARBA00023014"/>
    </source>
</evidence>
<proteinExistence type="inferred from homology"/>
<dbReference type="Gene3D" id="3.50.30.80">
    <property type="entry name" value="IlvD/EDD C-terminal domain-like"/>
    <property type="match status" value="1"/>
</dbReference>
<accession>A0ABV2VRY9</accession>
<keyword evidence="5" id="KW-0028">Amino-acid biosynthesis</keyword>
<dbReference type="Pfam" id="PF00920">
    <property type="entry name" value="ILVD_EDD_N"/>
    <property type="match status" value="1"/>
</dbReference>
<dbReference type="InterPro" id="IPR042096">
    <property type="entry name" value="Dihydro-acid_dehy_C"/>
</dbReference>
<protein>
    <submittedName>
        <fullName evidence="8">Dihydroxy-acid dehydratase</fullName>
        <ecNumber evidence="8">4.2.1.9</ecNumber>
    </submittedName>
</protein>
<dbReference type="InterPro" id="IPR050165">
    <property type="entry name" value="DHAD_IlvD/Edd"/>
</dbReference>
<evidence type="ECO:0000313" key="8">
    <source>
        <dbReference type="EMBL" id="MEU0155570.1"/>
    </source>
</evidence>
<dbReference type="InterPro" id="IPR020558">
    <property type="entry name" value="DiOHA_6PGluconate_deHydtase_CS"/>
</dbReference>
<keyword evidence="2" id="KW-0001">2Fe-2S</keyword>
<evidence type="ECO:0000256" key="2">
    <source>
        <dbReference type="ARBA" id="ARBA00022714"/>
    </source>
</evidence>
<dbReference type="EMBL" id="JBEXRX010000115">
    <property type="protein sequence ID" value="MEU0155570.1"/>
    <property type="molecule type" value="Genomic_DNA"/>
</dbReference>
<keyword evidence="2" id="KW-0479">Metal-binding</keyword>